<dbReference type="AlphaFoldDB" id="A0A284S392"/>
<name>A0A284S392_ARMOS</name>
<dbReference type="EMBL" id="FUEG01000029">
    <property type="protein sequence ID" value="SJL15464.1"/>
    <property type="molecule type" value="Genomic_DNA"/>
</dbReference>
<sequence length="176" mass="20084">MISEPALANLVIVPVYHERRFDSDVFLSSMYLYFCTGNIQKTQELLVMTRYTRTHCPLVTLTQIAPLKFGGKRRPGSFLLWDYEMGTACAACSNEHEKYTLIQAKSSSLAHLRELDEVKGDQEIERRSSPSYQYNGYGVQFAAMPTIEGKAIALRTTLGLLQIEFGRIYNEILWET</sequence>
<evidence type="ECO:0000313" key="1">
    <source>
        <dbReference type="EMBL" id="SJL15464.1"/>
    </source>
</evidence>
<reference evidence="2" key="1">
    <citation type="journal article" date="2017" name="Nat. Ecol. Evol.">
        <title>Genome expansion and lineage-specific genetic innovations in the forest pathogenic fungi Armillaria.</title>
        <authorList>
            <person name="Sipos G."/>
            <person name="Prasanna A.N."/>
            <person name="Walter M.C."/>
            <person name="O'Connor E."/>
            <person name="Balint B."/>
            <person name="Krizsan K."/>
            <person name="Kiss B."/>
            <person name="Hess J."/>
            <person name="Varga T."/>
            <person name="Slot J."/>
            <person name="Riley R."/>
            <person name="Boka B."/>
            <person name="Rigling D."/>
            <person name="Barry K."/>
            <person name="Lee J."/>
            <person name="Mihaltcheva S."/>
            <person name="LaButti K."/>
            <person name="Lipzen A."/>
            <person name="Waldron R."/>
            <person name="Moloney N.M."/>
            <person name="Sperisen C."/>
            <person name="Kredics L."/>
            <person name="Vagvoelgyi C."/>
            <person name="Patrignani A."/>
            <person name="Fitzpatrick D."/>
            <person name="Nagy I."/>
            <person name="Doyle S."/>
            <person name="Anderson J.B."/>
            <person name="Grigoriev I.V."/>
            <person name="Gueldener U."/>
            <person name="Muensterkoetter M."/>
            <person name="Nagy L.G."/>
        </authorList>
    </citation>
    <scope>NUCLEOTIDE SEQUENCE [LARGE SCALE GENOMIC DNA]</scope>
    <source>
        <strain evidence="2">C18/9</strain>
    </source>
</reference>
<gene>
    <name evidence="1" type="ORF">ARMOST_18962</name>
</gene>
<protein>
    <submittedName>
        <fullName evidence="1">Uncharacterized protein</fullName>
    </submittedName>
</protein>
<dbReference type="Proteomes" id="UP000219338">
    <property type="component" value="Unassembled WGS sequence"/>
</dbReference>
<evidence type="ECO:0000313" key="2">
    <source>
        <dbReference type="Proteomes" id="UP000219338"/>
    </source>
</evidence>
<proteinExistence type="predicted"/>
<organism evidence="1 2">
    <name type="scientific">Armillaria ostoyae</name>
    <name type="common">Armillaria root rot fungus</name>
    <dbReference type="NCBI Taxonomy" id="47428"/>
    <lineage>
        <taxon>Eukaryota</taxon>
        <taxon>Fungi</taxon>
        <taxon>Dikarya</taxon>
        <taxon>Basidiomycota</taxon>
        <taxon>Agaricomycotina</taxon>
        <taxon>Agaricomycetes</taxon>
        <taxon>Agaricomycetidae</taxon>
        <taxon>Agaricales</taxon>
        <taxon>Marasmiineae</taxon>
        <taxon>Physalacriaceae</taxon>
        <taxon>Armillaria</taxon>
    </lineage>
</organism>
<dbReference type="OrthoDB" id="10631234at2759"/>
<keyword evidence="2" id="KW-1185">Reference proteome</keyword>
<accession>A0A284S392</accession>